<dbReference type="InterPro" id="IPR020846">
    <property type="entry name" value="MFS_dom"/>
</dbReference>
<organism evidence="10 11">
    <name type="scientific">Caballeronia hypogeia</name>
    <dbReference type="NCBI Taxonomy" id="1777140"/>
    <lineage>
        <taxon>Bacteria</taxon>
        <taxon>Pseudomonadati</taxon>
        <taxon>Pseudomonadota</taxon>
        <taxon>Betaproteobacteria</taxon>
        <taxon>Burkholderiales</taxon>
        <taxon>Burkholderiaceae</taxon>
        <taxon>Caballeronia</taxon>
    </lineage>
</organism>
<dbReference type="Pfam" id="PF00083">
    <property type="entry name" value="Sugar_tr"/>
    <property type="match status" value="2"/>
</dbReference>
<dbReference type="InterPro" id="IPR051084">
    <property type="entry name" value="H+-coupled_symporters"/>
</dbReference>
<feature type="transmembrane region" description="Helical" evidence="8">
    <location>
        <begin position="402"/>
        <end position="422"/>
    </location>
</feature>
<evidence type="ECO:0000256" key="1">
    <source>
        <dbReference type="ARBA" id="ARBA00004651"/>
    </source>
</evidence>
<evidence type="ECO:0000256" key="5">
    <source>
        <dbReference type="ARBA" id="ARBA00022847"/>
    </source>
</evidence>
<dbReference type="EMBL" id="FCOA02000051">
    <property type="protein sequence ID" value="SAK95985.1"/>
    <property type="molecule type" value="Genomic_DNA"/>
</dbReference>
<evidence type="ECO:0000256" key="8">
    <source>
        <dbReference type="SAM" id="Phobius"/>
    </source>
</evidence>
<dbReference type="GO" id="GO:0005886">
    <property type="term" value="C:plasma membrane"/>
    <property type="evidence" value="ECO:0007669"/>
    <property type="project" value="UniProtKB-SubCell"/>
</dbReference>
<evidence type="ECO:0000256" key="4">
    <source>
        <dbReference type="ARBA" id="ARBA00022692"/>
    </source>
</evidence>
<keyword evidence="2" id="KW-0813">Transport</keyword>
<name>A0A158DN38_9BURK</name>
<comment type="caution">
    <text evidence="10">The sequence shown here is derived from an EMBL/GenBank/DDBJ whole genome shotgun (WGS) entry which is preliminary data.</text>
</comment>
<evidence type="ECO:0000256" key="7">
    <source>
        <dbReference type="ARBA" id="ARBA00023136"/>
    </source>
</evidence>
<dbReference type="PANTHER" id="PTHR43528">
    <property type="entry name" value="ALPHA-KETOGLUTARATE PERMEASE"/>
    <property type="match status" value="1"/>
</dbReference>
<feature type="transmembrane region" description="Helical" evidence="8">
    <location>
        <begin position="247"/>
        <end position="268"/>
    </location>
</feature>
<comment type="subcellular location">
    <subcellularLocation>
        <location evidence="1">Cell membrane</location>
        <topology evidence="1">Multi-pass membrane protein</topology>
    </subcellularLocation>
</comment>
<keyword evidence="6 8" id="KW-1133">Transmembrane helix</keyword>
<accession>A0A158DN38</accession>
<feature type="transmembrane region" description="Helical" evidence="8">
    <location>
        <begin position="280"/>
        <end position="300"/>
    </location>
</feature>
<dbReference type="InterPro" id="IPR005829">
    <property type="entry name" value="Sugar_transporter_CS"/>
</dbReference>
<evidence type="ECO:0000256" key="2">
    <source>
        <dbReference type="ARBA" id="ARBA00022448"/>
    </source>
</evidence>
<dbReference type="SUPFAM" id="SSF103473">
    <property type="entry name" value="MFS general substrate transporter"/>
    <property type="match status" value="1"/>
</dbReference>
<reference evidence="10" key="1">
    <citation type="submission" date="2016-01" db="EMBL/GenBank/DDBJ databases">
        <authorList>
            <person name="Peeters C."/>
        </authorList>
    </citation>
    <scope>NUCLEOTIDE SEQUENCE</scope>
    <source>
        <strain evidence="10">LMG 29322</strain>
    </source>
</reference>
<dbReference type="RefSeq" id="WP_232471128.1">
    <property type="nucleotide sequence ID" value="NZ_FCOA02000051.1"/>
</dbReference>
<keyword evidence="4 8" id="KW-0812">Transmembrane</keyword>
<dbReference type="GO" id="GO:0015293">
    <property type="term" value="F:symporter activity"/>
    <property type="evidence" value="ECO:0007669"/>
    <property type="project" value="UniProtKB-KW"/>
</dbReference>
<feature type="transmembrane region" description="Helical" evidence="8">
    <location>
        <begin position="335"/>
        <end position="359"/>
    </location>
</feature>
<dbReference type="FunFam" id="1.20.1250.20:FF:000001">
    <property type="entry name" value="Dicarboxylate MFS transporter"/>
    <property type="match status" value="1"/>
</dbReference>
<dbReference type="Proteomes" id="UP000054851">
    <property type="component" value="Unassembled WGS sequence"/>
</dbReference>
<protein>
    <submittedName>
        <fullName evidence="10">Membrane protein</fullName>
    </submittedName>
</protein>
<proteinExistence type="predicted"/>
<dbReference type="AlphaFoldDB" id="A0A158DN38"/>
<feature type="transmembrane region" description="Helical" evidence="8">
    <location>
        <begin position="309"/>
        <end position="329"/>
    </location>
</feature>
<dbReference type="PROSITE" id="PS00217">
    <property type="entry name" value="SUGAR_TRANSPORT_2"/>
    <property type="match status" value="1"/>
</dbReference>
<feature type="transmembrane region" description="Helical" evidence="8">
    <location>
        <begin position="191"/>
        <end position="211"/>
    </location>
</feature>
<keyword evidence="11" id="KW-1185">Reference proteome</keyword>
<keyword evidence="3" id="KW-1003">Cell membrane</keyword>
<evidence type="ECO:0000313" key="10">
    <source>
        <dbReference type="EMBL" id="SAK95985.1"/>
    </source>
</evidence>
<dbReference type="Gene3D" id="1.20.1250.20">
    <property type="entry name" value="MFS general substrate transporter like domains"/>
    <property type="match status" value="2"/>
</dbReference>
<dbReference type="STRING" id="1777140.AWB79_07284"/>
<dbReference type="InterPro" id="IPR036259">
    <property type="entry name" value="MFS_trans_sf"/>
</dbReference>
<dbReference type="PROSITE" id="PS50850">
    <property type="entry name" value="MFS"/>
    <property type="match status" value="1"/>
</dbReference>
<keyword evidence="5" id="KW-0769">Symport</keyword>
<dbReference type="PROSITE" id="PS00216">
    <property type="entry name" value="SUGAR_TRANSPORT_1"/>
    <property type="match status" value="1"/>
</dbReference>
<evidence type="ECO:0000256" key="6">
    <source>
        <dbReference type="ARBA" id="ARBA00022989"/>
    </source>
</evidence>
<dbReference type="InterPro" id="IPR005828">
    <property type="entry name" value="MFS_sugar_transport-like"/>
</dbReference>
<evidence type="ECO:0000313" key="11">
    <source>
        <dbReference type="Proteomes" id="UP000054851"/>
    </source>
</evidence>
<dbReference type="PANTHER" id="PTHR43528:SF1">
    <property type="entry name" value="ALPHA-KETOGLUTARATE PERMEASE"/>
    <property type="match status" value="1"/>
</dbReference>
<feature type="transmembrane region" description="Helical" evidence="8">
    <location>
        <begin position="371"/>
        <end position="390"/>
    </location>
</feature>
<keyword evidence="7 8" id="KW-0472">Membrane</keyword>
<feature type="domain" description="Major facilitator superfamily (MFS) profile" evidence="9">
    <location>
        <begin position="19"/>
        <end position="429"/>
    </location>
</feature>
<sequence>MSAVPLHADREAINMAKKAAFSTVVGNALEWFDFASYAFFATIISRQFFPPGDPASALIGTFAVFGIGLVARPLGAVLFGRLGDVKGRKLALLIAMPMMGFGTLMIGLLPTYATIGIAAPILLVICRLLQGFSAGGEVGNAIAFLIEWSPPRKRALYSSLQQASAVGGTLIGSLIAASLSSTMNHDLLQNWGWRIPFLVGGLVIAPLGFYLRSKVEETPYFADDLPSEAKASTSAEQPAWILCAKTVGISTVWVVSFYVFLIYVPAYLSVHGHIHNANALWINTAGLLVMVISIVLSAIISDVVGRKPLLLFSSVCVLLFSYPLFILFANSTSVFTVSLAILVCGGLAGIFAGTCPAAMAEMFPTRLRTTGVSIGFGLSTAIFGGFASLISETLIKVTGSQLSPGFFVMCTAIISLAVISTLKETAHEPLK</sequence>
<gene>
    <name evidence="10" type="ORF">AWB79_07284</name>
</gene>
<evidence type="ECO:0000256" key="3">
    <source>
        <dbReference type="ARBA" id="ARBA00022475"/>
    </source>
</evidence>
<feature type="transmembrane region" description="Helical" evidence="8">
    <location>
        <begin position="55"/>
        <end position="78"/>
    </location>
</feature>
<evidence type="ECO:0000259" key="9">
    <source>
        <dbReference type="PROSITE" id="PS50850"/>
    </source>
</evidence>